<dbReference type="Pfam" id="PF13924">
    <property type="entry name" value="Lipocalin_5"/>
    <property type="match status" value="1"/>
</dbReference>
<feature type="domain" description="Lipocalin-like" evidence="1">
    <location>
        <begin position="7"/>
        <end position="126"/>
    </location>
</feature>
<feature type="non-terminal residue" evidence="2">
    <location>
        <position position="1"/>
    </location>
</feature>
<evidence type="ECO:0000259" key="1">
    <source>
        <dbReference type="Pfam" id="PF13924"/>
    </source>
</evidence>
<dbReference type="InterPro" id="IPR024311">
    <property type="entry name" value="Lipocalin-like"/>
</dbReference>
<reference evidence="2" key="1">
    <citation type="submission" date="2020-08" db="EMBL/GenBank/DDBJ databases">
        <title>Food and environmental bacterial isolates.</title>
        <authorList>
            <person name="Richter L."/>
            <person name="Du Plessis E.M."/>
            <person name="Duvenage S."/>
            <person name="Allam M."/>
            <person name="Korsten L."/>
        </authorList>
    </citation>
    <scope>NUCLEOTIDE SEQUENCE</scope>
    <source>
        <strain evidence="2">UPMP2127</strain>
    </source>
</reference>
<dbReference type="Proteomes" id="UP000659084">
    <property type="component" value="Unassembled WGS sequence"/>
</dbReference>
<organism evidence="2 3">
    <name type="scientific">Serratia fonticola</name>
    <dbReference type="NCBI Taxonomy" id="47917"/>
    <lineage>
        <taxon>Bacteria</taxon>
        <taxon>Pseudomonadati</taxon>
        <taxon>Pseudomonadota</taxon>
        <taxon>Gammaproteobacteria</taxon>
        <taxon>Enterobacterales</taxon>
        <taxon>Yersiniaceae</taxon>
        <taxon>Serratia</taxon>
    </lineage>
</organism>
<evidence type="ECO:0000313" key="3">
    <source>
        <dbReference type="Proteomes" id="UP000659084"/>
    </source>
</evidence>
<dbReference type="RefSeq" id="WP_179254134.1">
    <property type="nucleotide sequence ID" value="NZ_JACBIV010000108.1"/>
</dbReference>
<dbReference type="EMBL" id="JACNYO010000114">
    <property type="protein sequence ID" value="MBC3216027.1"/>
    <property type="molecule type" value="Genomic_DNA"/>
</dbReference>
<sequence length="127" mass="15005">IGICGDKQSYPLGVAPFGMLTYTEDYMMVFIAADERTRFTTDDIRAIPPEQIITDFSKFETYCGYYDVDFDEKIISHRIENSKYPNQIGTVLCRKFNFKRDQLILRSIDSLLLNNTHWLFELLWNRQ</sequence>
<accession>A0AAW3X2D6</accession>
<proteinExistence type="predicted"/>
<dbReference type="AlphaFoldDB" id="A0AAW3X2D6"/>
<name>A0AAW3X2D6_SERFO</name>
<comment type="caution">
    <text evidence="2">The sequence shown here is derived from an EMBL/GenBank/DDBJ whole genome shotgun (WGS) entry which is preliminary data.</text>
</comment>
<evidence type="ECO:0000313" key="2">
    <source>
        <dbReference type="EMBL" id="MBC3216027.1"/>
    </source>
</evidence>
<gene>
    <name evidence="2" type="ORF">H8J20_28380</name>
</gene>
<protein>
    <submittedName>
        <fullName evidence="2">Lipocalin-like domain-containing protein</fullName>
    </submittedName>
</protein>